<feature type="domain" description="Glycosyltransferase 2-like" evidence="3">
    <location>
        <begin position="13"/>
        <end position="174"/>
    </location>
</feature>
<dbReference type="PANTHER" id="PTHR22916:SF51">
    <property type="entry name" value="GLYCOSYLTRANSFERASE EPSH-RELATED"/>
    <property type="match status" value="1"/>
</dbReference>
<dbReference type="PANTHER" id="PTHR22916">
    <property type="entry name" value="GLYCOSYLTRANSFERASE"/>
    <property type="match status" value="1"/>
</dbReference>
<sequence>MKTSKTNPLITMIVGIYNGEKYIAECIESIINQDYTNLEIILIDDGTKDNSGKIADEYAKKDERIIIIHQDNAGVSASRNRALDLAKGDYVCIIDQDDIISPNYVSYFYNLIIKYNAQIALTPTADKFFEKPDFSMKPYDEVNIWTGERTAIEMLYHKIIIAPWNKMISRKLLNDNHVRFNPNFFGGEGFAFSVQSYQYADTIAVGSQLVYHYRVGDPESGASKFRESTIQSSIDAQKYIKDTFVTESSELDKAWNFSNWHTYCDCLNIMVGCGVTNDYKELYEKLKATCQSEAKCAFFAPVSAQQRLRGVLFKISPYIAAKIINHFRIRKFAKN</sequence>
<proteinExistence type="predicted"/>
<name>A0A239R9W9_STREI</name>
<dbReference type="CDD" id="cd00761">
    <property type="entry name" value="Glyco_tranf_GTA_type"/>
    <property type="match status" value="1"/>
</dbReference>
<organism evidence="4 5">
    <name type="scientific">Streptococcus equinus</name>
    <name type="common">Streptococcus bovis</name>
    <dbReference type="NCBI Taxonomy" id="1335"/>
    <lineage>
        <taxon>Bacteria</taxon>
        <taxon>Bacillati</taxon>
        <taxon>Bacillota</taxon>
        <taxon>Bacilli</taxon>
        <taxon>Lactobacillales</taxon>
        <taxon>Streptococcaceae</taxon>
        <taxon>Streptococcus</taxon>
    </lineage>
</organism>
<dbReference type="Pfam" id="PF00535">
    <property type="entry name" value="Glycos_transf_2"/>
    <property type="match status" value="1"/>
</dbReference>
<dbReference type="EMBL" id="FZRA01000002">
    <property type="protein sequence ID" value="SNU07582.1"/>
    <property type="molecule type" value="Genomic_DNA"/>
</dbReference>
<dbReference type="InterPro" id="IPR029044">
    <property type="entry name" value="Nucleotide-diphossugar_trans"/>
</dbReference>
<dbReference type="AlphaFoldDB" id="A0A239R9W9"/>
<accession>A0A239R9W9</accession>
<protein>
    <submittedName>
        <fullName evidence="4">Glycosyl transferase family 2</fullName>
    </submittedName>
</protein>
<dbReference type="Gene3D" id="3.90.550.10">
    <property type="entry name" value="Spore Coat Polysaccharide Biosynthesis Protein SpsA, Chain A"/>
    <property type="match status" value="1"/>
</dbReference>
<keyword evidence="1" id="KW-0328">Glycosyltransferase</keyword>
<evidence type="ECO:0000313" key="4">
    <source>
        <dbReference type="EMBL" id="SNU07582.1"/>
    </source>
</evidence>
<dbReference type="RefSeq" id="WP_159458106.1">
    <property type="nucleotide sequence ID" value="NZ_FZRA01000002.1"/>
</dbReference>
<gene>
    <name evidence="4" type="ORF">SAMN05216470_1024</name>
</gene>
<evidence type="ECO:0000256" key="1">
    <source>
        <dbReference type="ARBA" id="ARBA00022676"/>
    </source>
</evidence>
<dbReference type="InterPro" id="IPR001173">
    <property type="entry name" value="Glyco_trans_2-like"/>
</dbReference>
<evidence type="ECO:0000256" key="2">
    <source>
        <dbReference type="ARBA" id="ARBA00022679"/>
    </source>
</evidence>
<dbReference type="Proteomes" id="UP000214649">
    <property type="component" value="Unassembled WGS sequence"/>
</dbReference>
<reference evidence="4 5" key="1">
    <citation type="submission" date="2017-07" db="EMBL/GenBank/DDBJ databases">
        <authorList>
            <person name="Sun Z.S."/>
            <person name="Albrecht U."/>
            <person name="Echele G."/>
            <person name="Lee C.C."/>
        </authorList>
    </citation>
    <scope>NUCLEOTIDE SEQUENCE [LARGE SCALE GENOMIC DNA]</scope>
    <source>
        <strain evidence="4 5">AR3</strain>
    </source>
</reference>
<keyword evidence="2 4" id="KW-0808">Transferase</keyword>
<dbReference type="GO" id="GO:0016757">
    <property type="term" value="F:glycosyltransferase activity"/>
    <property type="evidence" value="ECO:0007669"/>
    <property type="project" value="UniProtKB-KW"/>
</dbReference>
<evidence type="ECO:0000313" key="5">
    <source>
        <dbReference type="Proteomes" id="UP000214649"/>
    </source>
</evidence>
<evidence type="ECO:0000259" key="3">
    <source>
        <dbReference type="Pfam" id="PF00535"/>
    </source>
</evidence>
<dbReference type="SUPFAM" id="SSF53448">
    <property type="entry name" value="Nucleotide-diphospho-sugar transferases"/>
    <property type="match status" value="1"/>
</dbReference>